<accession>A0A9D2ILP6</accession>
<proteinExistence type="predicted"/>
<sequence length="313" mass="34417">MKRTMRWAACAALLLAGAGSVSAQNLRLQPVGEVVRTGGERIYSIPSTTLVVELTVQKETVVTGPYARFAQKYFGVIAPLADKENYTIVAAAVRAEDTGRPALRRETAADDRPAPAPADRPRPQEERGALSRLQPDRMSMESQSLESAAQKAAEAIFYMRSRRAELVLGDYAETVYGAGLQTAVERIDRMEREYLELFFGTQRTETYRVTFRVVPDAATTTSVVCRFRPDAGVLPNDDLSGEPVLLECRPQGVAARAYPTDPKAGKIKGGREYAVPDLTDCRVSYGREVLCNVVEPIYQYGVKTVVAPEDKSF</sequence>
<comment type="caution">
    <text evidence="3">The sequence shown here is derived from an EMBL/GenBank/DDBJ whole genome shotgun (WGS) entry which is preliminary data.</text>
</comment>
<evidence type="ECO:0000256" key="1">
    <source>
        <dbReference type="SAM" id="MobiDB-lite"/>
    </source>
</evidence>
<feature type="chain" id="PRO_5039182787" evidence="2">
    <location>
        <begin position="24"/>
        <end position="313"/>
    </location>
</feature>
<protein>
    <submittedName>
        <fullName evidence="3">DUF4831 family protein</fullName>
    </submittedName>
</protein>
<evidence type="ECO:0000313" key="4">
    <source>
        <dbReference type="Proteomes" id="UP000824014"/>
    </source>
</evidence>
<organism evidence="3 4">
    <name type="scientific">Candidatus Tidjanibacter faecipullorum</name>
    <dbReference type="NCBI Taxonomy" id="2838766"/>
    <lineage>
        <taxon>Bacteria</taxon>
        <taxon>Pseudomonadati</taxon>
        <taxon>Bacteroidota</taxon>
        <taxon>Bacteroidia</taxon>
        <taxon>Bacteroidales</taxon>
        <taxon>Rikenellaceae</taxon>
        <taxon>Tidjanibacter</taxon>
    </lineage>
</organism>
<gene>
    <name evidence="3" type="ORF">H9816_06405</name>
</gene>
<feature type="compositionally biased region" description="Basic and acidic residues" evidence="1">
    <location>
        <begin position="100"/>
        <end position="139"/>
    </location>
</feature>
<dbReference type="EMBL" id="DXCC01000020">
    <property type="protein sequence ID" value="HIZ15524.1"/>
    <property type="molecule type" value="Genomic_DNA"/>
</dbReference>
<feature type="signal peptide" evidence="2">
    <location>
        <begin position="1"/>
        <end position="23"/>
    </location>
</feature>
<reference evidence="3" key="1">
    <citation type="journal article" date="2021" name="PeerJ">
        <title>Extensive microbial diversity within the chicken gut microbiome revealed by metagenomics and culture.</title>
        <authorList>
            <person name="Gilroy R."/>
            <person name="Ravi A."/>
            <person name="Getino M."/>
            <person name="Pursley I."/>
            <person name="Horton D.L."/>
            <person name="Alikhan N.F."/>
            <person name="Baker D."/>
            <person name="Gharbi K."/>
            <person name="Hall N."/>
            <person name="Watson M."/>
            <person name="Adriaenssens E.M."/>
            <person name="Foster-Nyarko E."/>
            <person name="Jarju S."/>
            <person name="Secka A."/>
            <person name="Antonio M."/>
            <person name="Oren A."/>
            <person name="Chaudhuri R.R."/>
            <person name="La Ragione R."/>
            <person name="Hildebrand F."/>
            <person name="Pallen M.J."/>
        </authorList>
    </citation>
    <scope>NUCLEOTIDE SEQUENCE</scope>
    <source>
        <strain evidence="3">ChiHjej11B10-19426</strain>
    </source>
</reference>
<reference evidence="3" key="2">
    <citation type="submission" date="2021-04" db="EMBL/GenBank/DDBJ databases">
        <authorList>
            <person name="Gilroy R."/>
        </authorList>
    </citation>
    <scope>NUCLEOTIDE SEQUENCE</scope>
    <source>
        <strain evidence="3">ChiHjej11B10-19426</strain>
    </source>
</reference>
<evidence type="ECO:0000256" key="2">
    <source>
        <dbReference type="SAM" id="SignalP"/>
    </source>
</evidence>
<feature type="region of interest" description="Disordered" evidence="1">
    <location>
        <begin position="100"/>
        <end position="145"/>
    </location>
</feature>
<evidence type="ECO:0000313" key="3">
    <source>
        <dbReference type="EMBL" id="HIZ15524.1"/>
    </source>
</evidence>
<keyword evidence="2" id="KW-0732">Signal</keyword>
<dbReference type="Proteomes" id="UP000824014">
    <property type="component" value="Unassembled WGS sequence"/>
</dbReference>
<name>A0A9D2ILP6_9BACT</name>
<dbReference type="InterPro" id="IPR032265">
    <property type="entry name" value="DUF4831"/>
</dbReference>
<dbReference type="Pfam" id="PF16115">
    <property type="entry name" value="DUF4831"/>
    <property type="match status" value="1"/>
</dbReference>
<dbReference type="AlphaFoldDB" id="A0A9D2ILP6"/>